<evidence type="ECO:0000313" key="4">
    <source>
        <dbReference type="Proteomes" id="UP000215828"/>
    </source>
</evidence>
<protein>
    <recommendedName>
        <fullName evidence="1">BppU N-terminal domain-containing protein</fullName>
    </recommendedName>
</protein>
<dbReference type="Proteomes" id="UP000216316">
    <property type="component" value="Unassembled WGS sequence"/>
</dbReference>
<sequence length="134" mass="15045">MINRIILDLSKKNNSLNEIIRLRQGENNSTEIQATVTANNQVYDLGGSAVELHMKKPDYEVYVEKATINNNEIICKLTSDAVKFAGKATAYFQITNKNSVVTTEDFKLDILPALNPVKKKDPNEPQPIDLQILK</sequence>
<accession>A0A256LBZ8</accession>
<evidence type="ECO:0000313" key="3">
    <source>
        <dbReference type="EMBL" id="OYR90948.1"/>
    </source>
</evidence>
<proteinExistence type="predicted"/>
<reference evidence="4 5" key="3">
    <citation type="submission" date="2017-09" db="EMBL/GenBank/DDBJ databases">
        <title>Tripartite evolution among Lactobacillus johnsonii, Lactobacillus taiwanensis, Lactobacillus reuteri and their rodent host.</title>
        <authorList>
            <person name="Wang T."/>
            <person name="Knowles S."/>
            <person name="Cheng C."/>
        </authorList>
    </citation>
    <scope>NUCLEOTIDE SEQUENCE [LARGE SCALE GENOMIC DNA]</scope>
    <source>
        <strain evidence="3 4">609q</strain>
        <strain evidence="2 5">609u</strain>
    </source>
</reference>
<dbReference type="RefSeq" id="WP_094496313.1">
    <property type="nucleotide sequence ID" value="NZ_NGNV01000044.1"/>
</dbReference>
<dbReference type="Proteomes" id="UP000215828">
    <property type="component" value="Unassembled WGS sequence"/>
</dbReference>
<dbReference type="Gene3D" id="2.60.40.3350">
    <property type="match status" value="1"/>
</dbReference>
<feature type="domain" description="BppU N-terminal" evidence="1">
    <location>
        <begin position="2"/>
        <end position="127"/>
    </location>
</feature>
<keyword evidence="5" id="KW-1185">Reference proteome</keyword>
<comment type="caution">
    <text evidence="3">The sequence shown here is derived from an EMBL/GenBank/DDBJ whole genome shotgun (WGS) entry which is preliminary data.</text>
</comment>
<dbReference type="InterPro" id="IPR018913">
    <property type="entry name" value="BppU_N"/>
</dbReference>
<dbReference type="AlphaFoldDB" id="A0A256LBZ8"/>
<organism evidence="3 4">
    <name type="scientific">Lactobacillus taiwanensis</name>
    <dbReference type="NCBI Taxonomy" id="508451"/>
    <lineage>
        <taxon>Bacteria</taxon>
        <taxon>Bacillati</taxon>
        <taxon>Bacillota</taxon>
        <taxon>Bacilli</taxon>
        <taxon>Lactobacillales</taxon>
        <taxon>Lactobacillaceae</taxon>
        <taxon>Lactobacillus</taxon>
    </lineage>
</organism>
<dbReference type="Pfam" id="PF10651">
    <property type="entry name" value="BppU_N"/>
    <property type="match status" value="1"/>
</dbReference>
<dbReference type="EMBL" id="NGNX01000033">
    <property type="protein sequence ID" value="OYR90948.1"/>
    <property type="molecule type" value="Genomic_DNA"/>
</dbReference>
<evidence type="ECO:0000313" key="5">
    <source>
        <dbReference type="Proteomes" id="UP000216316"/>
    </source>
</evidence>
<evidence type="ECO:0000313" key="2">
    <source>
        <dbReference type="EMBL" id="OYR87327.1"/>
    </source>
</evidence>
<evidence type="ECO:0000259" key="1">
    <source>
        <dbReference type="Pfam" id="PF10651"/>
    </source>
</evidence>
<reference evidence="3 4" key="1">
    <citation type="submission" date="2017-04" db="EMBL/GenBank/DDBJ databases">
        <authorList>
            <person name="Afonso C.L."/>
            <person name="Miller P.J."/>
            <person name="Scott M.A."/>
            <person name="Spackman E."/>
            <person name="Goraichik I."/>
            <person name="Dimitrov K.M."/>
            <person name="Suarez D.L."/>
            <person name="Swayne D.E."/>
        </authorList>
    </citation>
    <scope>NUCLEOTIDE SEQUENCE [LARGE SCALE GENOMIC DNA]</scope>
    <source>
        <strain evidence="3 4">609q</strain>
    </source>
</reference>
<reference evidence="2 5" key="2">
    <citation type="submission" date="2017-05" db="EMBL/GenBank/DDBJ databases">
        <authorList>
            <person name="Lin X.B."/>
            <person name="Stothard P."/>
            <person name="Tasseva G."/>
            <person name="Walter J."/>
        </authorList>
    </citation>
    <scope>NUCLEOTIDE SEQUENCE [LARGE SCALE GENOMIC DNA]</scope>
    <source>
        <strain evidence="2 5">609u</strain>
    </source>
</reference>
<gene>
    <name evidence="2" type="ORF">CBF53_07705</name>
    <name evidence="3" type="ORF">CBF70_07150</name>
</gene>
<name>A0A256LBZ8_9LACO</name>
<dbReference type="EMBL" id="NGNV01000044">
    <property type="protein sequence ID" value="OYR87327.1"/>
    <property type="molecule type" value="Genomic_DNA"/>
</dbReference>